<evidence type="ECO:0000313" key="1">
    <source>
        <dbReference type="EMBL" id="KAL0104294.1"/>
    </source>
</evidence>
<reference evidence="1 2" key="1">
    <citation type="submission" date="2023-03" db="EMBL/GenBank/DDBJ databases">
        <title>High recombination rates correlate with genetic variation in Cardiocondyla obscurior ants.</title>
        <authorList>
            <person name="Errbii M."/>
        </authorList>
    </citation>
    <scope>NUCLEOTIDE SEQUENCE [LARGE SCALE GENOMIC DNA]</scope>
    <source>
        <strain evidence="1">Alpha-2009</strain>
        <tissue evidence="1">Whole body</tissue>
    </source>
</reference>
<organism evidence="1 2">
    <name type="scientific">Cardiocondyla obscurior</name>
    <dbReference type="NCBI Taxonomy" id="286306"/>
    <lineage>
        <taxon>Eukaryota</taxon>
        <taxon>Metazoa</taxon>
        <taxon>Ecdysozoa</taxon>
        <taxon>Arthropoda</taxon>
        <taxon>Hexapoda</taxon>
        <taxon>Insecta</taxon>
        <taxon>Pterygota</taxon>
        <taxon>Neoptera</taxon>
        <taxon>Endopterygota</taxon>
        <taxon>Hymenoptera</taxon>
        <taxon>Apocrita</taxon>
        <taxon>Aculeata</taxon>
        <taxon>Formicoidea</taxon>
        <taxon>Formicidae</taxon>
        <taxon>Myrmicinae</taxon>
        <taxon>Cardiocondyla</taxon>
    </lineage>
</organism>
<accession>A0AAW2EPM3</accession>
<dbReference type="EMBL" id="JADYXP020000020">
    <property type="protein sequence ID" value="KAL0104294.1"/>
    <property type="molecule type" value="Genomic_DNA"/>
</dbReference>
<keyword evidence="2" id="KW-1185">Reference proteome</keyword>
<sequence length="92" mass="10576">MSYYDGTNSLPRLRHDRHGSFLLFDRTPGASMTRMTKYENSSPPLLHFYVVRGVTRMKMGNRGSRRTLISISIYADCRVTVIGLTRHSRVVL</sequence>
<evidence type="ECO:0000313" key="2">
    <source>
        <dbReference type="Proteomes" id="UP001430953"/>
    </source>
</evidence>
<dbReference type="Proteomes" id="UP001430953">
    <property type="component" value="Unassembled WGS sequence"/>
</dbReference>
<gene>
    <name evidence="1" type="ORF">PUN28_017194</name>
</gene>
<dbReference type="AlphaFoldDB" id="A0AAW2EPM3"/>
<comment type="caution">
    <text evidence="1">The sequence shown here is derived from an EMBL/GenBank/DDBJ whole genome shotgun (WGS) entry which is preliminary data.</text>
</comment>
<proteinExistence type="predicted"/>
<protein>
    <submittedName>
        <fullName evidence="1">Uncharacterized protein</fullName>
    </submittedName>
</protein>
<name>A0AAW2EPM3_9HYME</name>